<dbReference type="EMBL" id="CAIX01000058">
    <property type="protein sequence ID" value="CCI43928.1"/>
    <property type="molecule type" value="Genomic_DNA"/>
</dbReference>
<accession>A0A024GB11</accession>
<sequence length="1047" mass="118883">MPSLTLPQECNDTLEIKRAMRILLFHLIKTEAIPLDKVIVTRLNCITALSSLELWNGINFQWDSKKRERSYPIRLVLLWNQCVPLQENIMMQTAILNESIGRQNYTFSLVLIQDSPQVAILLLAPIIKLADQASMKQAISRRFVLEYLEIFFQHSSMVTSDIAERVLMMGLNDRDSNLRCMAFKILAKFSSKLDKDSRSRAITLAISNITLNDGSKNVFLSGLRFVNMALIQNAQDGIDTGFDIKQSLEMLIITAITRSDGHMPVQWRQAIYPVIRLSIEILDILFFVRAYHNSSQAMSNLFIDAYGEFLSAKSDAQCHQILLDLACLAVCNGGTNEGLLHLFTKNLAGRASSTLSAMLVEVVQSTLRHIHEVACAEKLKDPNQLDSSIFLCTLLIDCNRFDSTRNMFKDLPAIILKVVILLIIYSLIVYLAVKIVTKVFTKAFAAERPFRIIRHSLHFLRLHIESRRHCDESSFNIIEKKLAPLAETLFLNVDCQREFVKLCYCTHKKPQKEIYYGLAYVQEAAEKSISTFIGFLNLLGIVAYENSRFIAKKVSNERANLRKNEEIGDYMLDHKSQTWRKRQIRSEHEESVNEGLLSAYLPLLSHVLTAASLGLLMHLILNEANDEILRKTAIDVWASLQSHIKPSPKKEKALDDLYAMFIKFDESEGQDSVIQTHLLTRLLALICCGQLRTKLMMRKEFSSPSLALLPVRDYEIKKEIVPNAKEKRKQRKLKFIQTDEVEAHMRARKLGERFLQVMSNFTSILHIRLDADFGSPPLRGLKIAPQVTKRPKTSKMLAMRIPHPLALPDRFAITMLLPAPKLPGASQNQSVSIYRKRRKRKLPAKAVPKASQITWALHTAAAYVEDKIELTQESGHRNGSPASRVPSVQRLKRYSMQTKASSEENKRHISEDVGATLASSNQSIDSGTWMKDVAENEVKDSYEHNELIPLKEEKKTSDQSDIDLEGRETWQCGAPWNGESSSGSSADEEHVSELVLHQKRQKHTPAWISPDLGAWLINSGIYPTKMRSELVRNDPSSALKFASYCRK</sequence>
<feature type="region of interest" description="Disordered" evidence="1">
    <location>
        <begin position="872"/>
        <end position="891"/>
    </location>
</feature>
<proteinExistence type="predicted"/>
<comment type="caution">
    <text evidence="3">The sequence shown here is derived from an EMBL/GenBank/DDBJ whole genome shotgun (WGS) entry which is preliminary data.</text>
</comment>
<evidence type="ECO:0000256" key="1">
    <source>
        <dbReference type="SAM" id="MobiDB-lite"/>
    </source>
</evidence>
<evidence type="ECO:0000313" key="4">
    <source>
        <dbReference type="Proteomes" id="UP000053237"/>
    </source>
</evidence>
<protein>
    <submittedName>
        <fullName evidence="3">Uncharacterized protein</fullName>
    </submittedName>
</protein>
<organism evidence="3 4">
    <name type="scientific">Albugo candida</name>
    <dbReference type="NCBI Taxonomy" id="65357"/>
    <lineage>
        <taxon>Eukaryota</taxon>
        <taxon>Sar</taxon>
        <taxon>Stramenopiles</taxon>
        <taxon>Oomycota</taxon>
        <taxon>Peronosporomycetes</taxon>
        <taxon>Albuginales</taxon>
        <taxon>Albuginaceae</taxon>
        <taxon>Albugo</taxon>
    </lineage>
</organism>
<dbReference type="AlphaFoldDB" id="A0A024GB11"/>
<name>A0A024GB11_9STRA</name>
<keyword evidence="2" id="KW-0812">Transmembrane</keyword>
<dbReference type="InParanoid" id="A0A024GB11"/>
<evidence type="ECO:0000256" key="2">
    <source>
        <dbReference type="SAM" id="Phobius"/>
    </source>
</evidence>
<keyword evidence="4" id="KW-1185">Reference proteome</keyword>
<dbReference type="OrthoDB" id="120310at2759"/>
<evidence type="ECO:0000313" key="3">
    <source>
        <dbReference type="EMBL" id="CCI43928.1"/>
    </source>
</evidence>
<keyword evidence="2" id="KW-0472">Membrane</keyword>
<feature type="transmembrane region" description="Helical" evidence="2">
    <location>
        <begin position="414"/>
        <end position="433"/>
    </location>
</feature>
<keyword evidence="2" id="KW-1133">Transmembrane helix</keyword>
<reference evidence="3 4" key="1">
    <citation type="submission" date="2012-05" db="EMBL/GenBank/DDBJ databases">
        <title>Recombination and specialization in a pathogen metapopulation.</title>
        <authorList>
            <person name="Gardiner A."/>
            <person name="Kemen E."/>
            <person name="Schultz-Larsen T."/>
            <person name="MacLean D."/>
            <person name="Van Oosterhout C."/>
            <person name="Jones J.D.G."/>
        </authorList>
    </citation>
    <scope>NUCLEOTIDE SEQUENCE [LARGE SCALE GENOMIC DNA]</scope>
    <source>
        <strain evidence="3 4">Ac Nc2</strain>
    </source>
</reference>
<feature type="transmembrane region" description="Helical" evidence="2">
    <location>
        <begin position="599"/>
        <end position="621"/>
    </location>
</feature>
<dbReference type="Proteomes" id="UP000053237">
    <property type="component" value="Unassembled WGS sequence"/>
</dbReference>
<gene>
    <name evidence="3" type="ORF">BN9_047120</name>
</gene>